<evidence type="ECO:0000256" key="1">
    <source>
        <dbReference type="SAM" id="Phobius"/>
    </source>
</evidence>
<organism evidence="2">
    <name type="scientific">marine sediment metagenome</name>
    <dbReference type="NCBI Taxonomy" id="412755"/>
    <lineage>
        <taxon>unclassified sequences</taxon>
        <taxon>metagenomes</taxon>
        <taxon>ecological metagenomes</taxon>
    </lineage>
</organism>
<feature type="non-terminal residue" evidence="2">
    <location>
        <position position="111"/>
    </location>
</feature>
<keyword evidence="1" id="KW-0812">Transmembrane</keyword>
<feature type="transmembrane region" description="Helical" evidence="1">
    <location>
        <begin position="6"/>
        <end position="27"/>
    </location>
</feature>
<dbReference type="EMBL" id="BARV01042733">
    <property type="protein sequence ID" value="GAI50448.1"/>
    <property type="molecule type" value="Genomic_DNA"/>
</dbReference>
<comment type="caution">
    <text evidence="2">The sequence shown here is derived from an EMBL/GenBank/DDBJ whole genome shotgun (WGS) entry which is preliminary data.</text>
</comment>
<sequence>MADIVDLLLIIVGGIIAILGGVTATLINNRSMERMKRIELFHKRQEEAMAKLYEIASREYNTYDGLEKKLLSGMYDSVYSLYLPDKVVKGIFKHYPLSEEEKKKIPEKDRI</sequence>
<keyword evidence="1" id="KW-0472">Membrane</keyword>
<proteinExistence type="predicted"/>
<protein>
    <submittedName>
        <fullName evidence="2">Uncharacterized protein</fullName>
    </submittedName>
</protein>
<reference evidence="2" key="1">
    <citation type="journal article" date="2014" name="Front. Microbiol.">
        <title>High frequency of phylogenetically diverse reductive dehalogenase-homologous genes in deep subseafloor sedimentary metagenomes.</title>
        <authorList>
            <person name="Kawai M."/>
            <person name="Futagami T."/>
            <person name="Toyoda A."/>
            <person name="Takaki Y."/>
            <person name="Nishi S."/>
            <person name="Hori S."/>
            <person name="Arai W."/>
            <person name="Tsubouchi T."/>
            <person name="Morono Y."/>
            <person name="Uchiyama I."/>
            <person name="Ito T."/>
            <person name="Fujiyama A."/>
            <person name="Inagaki F."/>
            <person name="Takami H."/>
        </authorList>
    </citation>
    <scope>NUCLEOTIDE SEQUENCE</scope>
    <source>
        <strain evidence="2">Expedition CK06-06</strain>
    </source>
</reference>
<evidence type="ECO:0000313" key="2">
    <source>
        <dbReference type="EMBL" id="GAI50448.1"/>
    </source>
</evidence>
<gene>
    <name evidence="2" type="ORF">S06H3_64128</name>
</gene>
<name>X1P3M3_9ZZZZ</name>
<keyword evidence="1" id="KW-1133">Transmembrane helix</keyword>
<dbReference type="AlphaFoldDB" id="X1P3M3"/>
<accession>X1P3M3</accession>